<evidence type="ECO:0000313" key="3">
    <source>
        <dbReference type="EMBL" id="MFB9208520.1"/>
    </source>
</evidence>
<comment type="caution">
    <text evidence="3">The sequence shown here is derived from an EMBL/GenBank/DDBJ whole genome shotgun (WGS) entry which is preliminary data.</text>
</comment>
<reference evidence="3 4" key="1">
    <citation type="submission" date="2024-09" db="EMBL/GenBank/DDBJ databases">
        <authorList>
            <person name="Sun Q."/>
            <person name="Mori K."/>
        </authorList>
    </citation>
    <scope>NUCLEOTIDE SEQUENCE [LARGE SCALE GENOMIC DNA]</scope>
    <source>
        <strain evidence="3 4">CCM 3426</strain>
    </source>
</reference>
<feature type="transmembrane region" description="Helical" evidence="1">
    <location>
        <begin position="39"/>
        <end position="59"/>
    </location>
</feature>
<evidence type="ECO:0000256" key="2">
    <source>
        <dbReference type="SAM" id="SignalP"/>
    </source>
</evidence>
<gene>
    <name evidence="3" type="ORF">ACFFV7_45575</name>
</gene>
<proteinExistence type="predicted"/>
<keyword evidence="4" id="KW-1185">Reference proteome</keyword>
<keyword evidence="2" id="KW-0732">Signal</keyword>
<evidence type="ECO:0000256" key="1">
    <source>
        <dbReference type="SAM" id="Phobius"/>
    </source>
</evidence>
<accession>A0ABV5IX82</accession>
<name>A0ABV5IX82_9ACTN</name>
<feature type="transmembrane region" description="Helical" evidence="1">
    <location>
        <begin position="66"/>
        <end position="86"/>
    </location>
</feature>
<feature type="transmembrane region" description="Helical" evidence="1">
    <location>
        <begin position="98"/>
        <end position="116"/>
    </location>
</feature>
<feature type="chain" id="PRO_5047537967" evidence="2">
    <location>
        <begin position="24"/>
        <end position="136"/>
    </location>
</feature>
<dbReference type="EMBL" id="JBHMEI010000078">
    <property type="protein sequence ID" value="MFB9208520.1"/>
    <property type="molecule type" value="Genomic_DNA"/>
</dbReference>
<keyword evidence="1" id="KW-1133">Transmembrane helix</keyword>
<dbReference type="RefSeq" id="WP_189647572.1">
    <property type="nucleotide sequence ID" value="NZ_BMRC01000005.1"/>
</dbReference>
<dbReference type="Proteomes" id="UP001589647">
    <property type="component" value="Unassembled WGS sequence"/>
</dbReference>
<protein>
    <submittedName>
        <fullName evidence="3">Uncharacterized protein</fullName>
    </submittedName>
</protein>
<feature type="signal peptide" evidence="2">
    <location>
        <begin position="1"/>
        <end position="23"/>
    </location>
</feature>
<keyword evidence="1" id="KW-0472">Membrane</keyword>
<organism evidence="3 4">
    <name type="scientific">Nonomuraea spiralis</name>
    <dbReference type="NCBI Taxonomy" id="46182"/>
    <lineage>
        <taxon>Bacteria</taxon>
        <taxon>Bacillati</taxon>
        <taxon>Actinomycetota</taxon>
        <taxon>Actinomycetes</taxon>
        <taxon>Streptosporangiales</taxon>
        <taxon>Streptosporangiaceae</taxon>
        <taxon>Nonomuraea</taxon>
    </lineage>
</organism>
<sequence>MNKLIKAALVLAATSMLATGVWARADPASFAVWAGWPNHVHFLHDAGVFQIGIGLMLLCALRCRDVVAVVLAGFTFTNTFHAYNHAVDLGLGGNASDPWVLLLVSLVGAAGLVARLRVLRHRGRRRAGPPKKEPYA</sequence>
<keyword evidence="1" id="KW-0812">Transmembrane</keyword>
<evidence type="ECO:0000313" key="4">
    <source>
        <dbReference type="Proteomes" id="UP001589647"/>
    </source>
</evidence>